<dbReference type="EMBL" id="PYSG01000001">
    <property type="protein sequence ID" value="PTA51842.1"/>
    <property type="molecule type" value="Genomic_DNA"/>
</dbReference>
<name>A0ABX5HZR5_9GAMM</name>
<evidence type="ECO:0000313" key="2">
    <source>
        <dbReference type="Proteomes" id="UP000240506"/>
    </source>
</evidence>
<organism evidence="1 2">
    <name type="scientific">Shewanella morhuae</name>
    <dbReference type="NCBI Taxonomy" id="365591"/>
    <lineage>
        <taxon>Bacteria</taxon>
        <taxon>Pseudomonadati</taxon>
        <taxon>Pseudomonadota</taxon>
        <taxon>Gammaproteobacteria</taxon>
        <taxon>Alteromonadales</taxon>
        <taxon>Shewanellaceae</taxon>
        <taxon>Shewanella</taxon>
    </lineage>
</organism>
<geneLocation type="plasmid" evidence="1 2">
    <name>pWMBT7</name>
</geneLocation>
<evidence type="ECO:0000313" key="1">
    <source>
        <dbReference type="EMBL" id="PTA51842.1"/>
    </source>
</evidence>
<keyword evidence="2" id="KW-1185">Reference proteome</keyword>
<accession>A0ABX5HZR5</accession>
<sequence length="218" mass="24908">MRTKEDFFFGKAYQGSKGITLQLSDMESLAEKVSDNFFTAQLNRMLQEHGGRLTIADESSLPHFWGLIDKIDIEQVGFVEIYARYDVNDSVNATLACDIVLLHGVISIKTHWCAYKEIRVGEIISTLLVPLHLKALQNKTHIRWDNGTTEPLLWNDDYQTELENVFLLANYPSAINRDRSYKVDLECATDVGRRGFSSEQAWDAYHELRTERCAGNSL</sequence>
<protein>
    <submittedName>
        <fullName evidence="1">Uncharacterized protein</fullName>
    </submittedName>
</protein>
<proteinExistence type="predicted"/>
<comment type="caution">
    <text evidence="1">The sequence shown here is derived from an EMBL/GenBank/DDBJ whole genome shotgun (WGS) entry which is preliminary data.</text>
</comment>
<keyword evidence="1" id="KW-0614">Plasmid</keyword>
<gene>
    <name evidence="1" type="ORF">C9I43_00465</name>
</gene>
<dbReference type="Proteomes" id="UP000240506">
    <property type="component" value="Plasmid pWMBT7"/>
</dbReference>
<reference evidence="1 2" key="1">
    <citation type="submission" date="2018-04" db="EMBL/GenBank/DDBJ databases">
        <title>Genomic sequence of a freshwater isolate of Shewanella morhuae.</title>
        <authorList>
            <person name="Castillo D.E."/>
            <person name="Gram L."/>
        </authorList>
    </citation>
    <scope>NUCLEOTIDE SEQUENCE [LARGE SCALE GENOMIC DNA]</scope>
    <source>
        <strain evidence="1 2">CW7</strain>
        <plasmid evidence="1 2">pWMBT7</plasmid>
    </source>
</reference>
<dbReference type="RefSeq" id="WP_107881410.1">
    <property type="nucleotide sequence ID" value="NZ_CM009684.1"/>
</dbReference>